<keyword evidence="2" id="KW-0689">Ribosomal protein</keyword>
<organism evidence="4 5">
    <name type="scientific">Salix brachista</name>
    <dbReference type="NCBI Taxonomy" id="2182728"/>
    <lineage>
        <taxon>Eukaryota</taxon>
        <taxon>Viridiplantae</taxon>
        <taxon>Streptophyta</taxon>
        <taxon>Embryophyta</taxon>
        <taxon>Tracheophyta</taxon>
        <taxon>Spermatophyta</taxon>
        <taxon>Magnoliopsida</taxon>
        <taxon>eudicotyledons</taxon>
        <taxon>Gunneridae</taxon>
        <taxon>Pentapetalae</taxon>
        <taxon>rosids</taxon>
        <taxon>fabids</taxon>
        <taxon>Malpighiales</taxon>
        <taxon>Salicaceae</taxon>
        <taxon>Saliceae</taxon>
        <taxon>Salix</taxon>
    </lineage>
</organism>
<dbReference type="SUPFAM" id="SSF48662">
    <property type="entry name" value="Ribosomal protein L39e"/>
    <property type="match status" value="1"/>
</dbReference>
<proteinExistence type="inferred from homology"/>
<dbReference type="Proteomes" id="UP000326939">
    <property type="component" value="Chromosome 6"/>
</dbReference>
<reference evidence="5" key="1">
    <citation type="journal article" date="2019" name="Gigascience">
        <title>De novo genome assembly of the endangered Acer yangbiense, a plant species with extremely small populations endemic to Yunnan Province, China.</title>
        <authorList>
            <person name="Yang J."/>
            <person name="Wariss H.M."/>
            <person name="Tao L."/>
            <person name="Zhang R."/>
            <person name="Yun Q."/>
            <person name="Hollingsworth P."/>
            <person name="Dao Z."/>
            <person name="Luo G."/>
            <person name="Guo H."/>
            <person name="Ma Y."/>
            <person name="Sun W."/>
        </authorList>
    </citation>
    <scope>NUCLEOTIDE SEQUENCE [LARGE SCALE GENOMIC DNA]</scope>
    <source>
        <strain evidence="5">cv. br00</strain>
    </source>
</reference>
<evidence type="ECO:0000313" key="4">
    <source>
        <dbReference type="EMBL" id="KAB5553387.1"/>
    </source>
</evidence>
<evidence type="ECO:0000256" key="1">
    <source>
        <dbReference type="ARBA" id="ARBA00009339"/>
    </source>
</evidence>
<dbReference type="PANTHER" id="PTHR19970">
    <property type="entry name" value="RIBOSOMAL PROTEIN L39E"/>
    <property type="match status" value="1"/>
</dbReference>
<dbReference type="InterPro" id="IPR000077">
    <property type="entry name" value="Ribosomal_eL39"/>
</dbReference>
<evidence type="ECO:0000313" key="5">
    <source>
        <dbReference type="Proteomes" id="UP000326939"/>
    </source>
</evidence>
<evidence type="ECO:0008006" key="6">
    <source>
        <dbReference type="Google" id="ProtNLM"/>
    </source>
</evidence>
<dbReference type="InterPro" id="IPR023626">
    <property type="entry name" value="Ribosomal_eL39_dom_sf"/>
</dbReference>
<dbReference type="GO" id="GO:0003735">
    <property type="term" value="F:structural constituent of ribosome"/>
    <property type="evidence" value="ECO:0007669"/>
    <property type="project" value="InterPro"/>
</dbReference>
<sequence>MPSHKTFRIKKKLAKKMRQNRPIPHWIRMRTDNTISFDESCKFLDVDFCQCSCIGWNCFAELILFVGMHFEYVSLIVLQGSGFLGDFAGPDEL</sequence>
<dbReference type="EMBL" id="VDCV01000006">
    <property type="protein sequence ID" value="KAB5553387.1"/>
    <property type="molecule type" value="Genomic_DNA"/>
</dbReference>
<evidence type="ECO:0000256" key="2">
    <source>
        <dbReference type="ARBA" id="ARBA00022980"/>
    </source>
</evidence>
<dbReference type="Pfam" id="PF00832">
    <property type="entry name" value="Ribosomal_L39"/>
    <property type="match status" value="1"/>
</dbReference>
<gene>
    <name evidence="4" type="ORF">DKX38_010698</name>
</gene>
<dbReference type="GO" id="GO:0022625">
    <property type="term" value="C:cytosolic large ribosomal subunit"/>
    <property type="evidence" value="ECO:0007669"/>
    <property type="project" value="TreeGrafter"/>
</dbReference>
<dbReference type="GO" id="GO:0006412">
    <property type="term" value="P:translation"/>
    <property type="evidence" value="ECO:0007669"/>
    <property type="project" value="InterPro"/>
</dbReference>
<keyword evidence="3" id="KW-0687">Ribonucleoprotein</keyword>
<dbReference type="Gene3D" id="1.10.1620.10">
    <property type="entry name" value="Ribosomal protein L39e"/>
    <property type="match status" value="1"/>
</dbReference>
<dbReference type="PANTHER" id="PTHR19970:SF0">
    <property type="entry name" value="LARGE RIBOSOMAL SUBUNIT PROTEIN EL39"/>
    <property type="match status" value="1"/>
</dbReference>
<protein>
    <recommendedName>
        <fullName evidence="6">Ribosomal protein L39e</fullName>
    </recommendedName>
</protein>
<name>A0A5N5ME93_9ROSI</name>
<dbReference type="AlphaFoldDB" id="A0A5N5ME93"/>
<evidence type="ECO:0000256" key="3">
    <source>
        <dbReference type="ARBA" id="ARBA00023274"/>
    </source>
</evidence>
<accession>A0A5N5ME93</accession>
<comment type="similarity">
    <text evidence="1">Belongs to the eukaryotic ribosomal protein eL39 family.</text>
</comment>
<comment type="caution">
    <text evidence="4">The sequence shown here is derived from an EMBL/GenBank/DDBJ whole genome shotgun (WGS) entry which is preliminary data.</text>
</comment>
<dbReference type="FunFam" id="1.10.1620.10:FF:000001">
    <property type="entry name" value="60S ribosomal protein-like L39"/>
    <property type="match status" value="1"/>
</dbReference>
<keyword evidence="5" id="KW-1185">Reference proteome</keyword>